<dbReference type="OrthoDB" id="1523883at2759"/>
<dbReference type="Proteomes" id="UP001153076">
    <property type="component" value="Unassembled WGS sequence"/>
</dbReference>
<evidence type="ECO:0000313" key="1">
    <source>
        <dbReference type="EMBL" id="KAJ8442007.1"/>
    </source>
</evidence>
<evidence type="ECO:0000313" key="2">
    <source>
        <dbReference type="Proteomes" id="UP001153076"/>
    </source>
</evidence>
<dbReference type="InterPro" id="IPR005299">
    <property type="entry name" value="MeTrfase_7"/>
</dbReference>
<keyword evidence="2" id="KW-1185">Reference proteome</keyword>
<sequence>MEVQNLLHMKEGVGQDSYADNSHIQKSVTAHAMSVLEESIKEVYHALKPKCFMMADMGCSSGPNALFAVSKIINAIDEACRSLNCRAPEFGVFLNDLSGNDFNTLFNFVQGFYKWVEEEKGRDFGPCFVPEGLVSNDGVALNKGNICTAKTSPPEVQKAYYAQFKRDFTLFLSSRAREVVPGGCMVLTFLGSIQSTNPRPMHELLGCTLNQMALEGMIEEEKVDKFNIPFYAASVEEVRQLVKAEGSFILSKLETFTVDGNVHSIDDPKYQAKFHAESARAVLESLLANAFGADIIDGLFFRFETRIHEHITAGRPIEYLNLLVSMTKKA</sequence>
<dbReference type="GO" id="GO:0008168">
    <property type="term" value="F:methyltransferase activity"/>
    <property type="evidence" value="ECO:0007669"/>
    <property type="project" value="InterPro"/>
</dbReference>
<dbReference type="Pfam" id="PF03492">
    <property type="entry name" value="Methyltransf_7"/>
    <property type="match status" value="1"/>
</dbReference>
<protein>
    <submittedName>
        <fullName evidence="1">Uncharacterized protein</fullName>
    </submittedName>
</protein>
<dbReference type="Gene3D" id="3.40.50.150">
    <property type="entry name" value="Vaccinia Virus protein VP39"/>
    <property type="match status" value="2"/>
</dbReference>
<proteinExistence type="predicted"/>
<name>A0A9Q1KFV9_9CARY</name>
<dbReference type="SUPFAM" id="SSF53335">
    <property type="entry name" value="S-adenosyl-L-methionine-dependent methyltransferases"/>
    <property type="match status" value="1"/>
</dbReference>
<gene>
    <name evidence="1" type="ORF">Cgig2_020152</name>
</gene>
<dbReference type="AlphaFoldDB" id="A0A9Q1KFV9"/>
<organism evidence="1 2">
    <name type="scientific">Carnegiea gigantea</name>
    <dbReference type="NCBI Taxonomy" id="171969"/>
    <lineage>
        <taxon>Eukaryota</taxon>
        <taxon>Viridiplantae</taxon>
        <taxon>Streptophyta</taxon>
        <taxon>Embryophyta</taxon>
        <taxon>Tracheophyta</taxon>
        <taxon>Spermatophyta</taxon>
        <taxon>Magnoliopsida</taxon>
        <taxon>eudicotyledons</taxon>
        <taxon>Gunneridae</taxon>
        <taxon>Pentapetalae</taxon>
        <taxon>Caryophyllales</taxon>
        <taxon>Cactineae</taxon>
        <taxon>Cactaceae</taxon>
        <taxon>Cactoideae</taxon>
        <taxon>Echinocereeae</taxon>
        <taxon>Carnegiea</taxon>
    </lineage>
</organism>
<accession>A0A9Q1KFV9</accession>
<dbReference type="EMBL" id="JAKOGI010000149">
    <property type="protein sequence ID" value="KAJ8442007.1"/>
    <property type="molecule type" value="Genomic_DNA"/>
</dbReference>
<dbReference type="PANTHER" id="PTHR31009">
    <property type="entry name" value="S-ADENOSYL-L-METHIONINE:CARBOXYL METHYLTRANSFERASE FAMILY PROTEIN"/>
    <property type="match status" value="1"/>
</dbReference>
<comment type="caution">
    <text evidence="1">The sequence shown here is derived from an EMBL/GenBank/DDBJ whole genome shotgun (WGS) entry which is preliminary data.</text>
</comment>
<reference evidence="1" key="1">
    <citation type="submission" date="2022-04" db="EMBL/GenBank/DDBJ databases">
        <title>Carnegiea gigantea Genome sequencing and assembly v2.</title>
        <authorList>
            <person name="Copetti D."/>
            <person name="Sanderson M.J."/>
            <person name="Burquez A."/>
            <person name="Wojciechowski M.F."/>
        </authorList>
    </citation>
    <scope>NUCLEOTIDE SEQUENCE</scope>
    <source>
        <strain evidence="1">SGP5-SGP5p</strain>
        <tissue evidence="1">Aerial part</tissue>
    </source>
</reference>
<dbReference type="InterPro" id="IPR029063">
    <property type="entry name" value="SAM-dependent_MTases_sf"/>
</dbReference>